<organism evidence="6">
    <name type="scientific">Guillardia theta (strain CCMP2712)</name>
    <name type="common">Cryptophyte</name>
    <dbReference type="NCBI Taxonomy" id="905079"/>
    <lineage>
        <taxon>Eukaryota</taxon>
        <taxon>Cryptophyceae</taxon>
        <taxon>Pyrenomonadales</taxon>
        <taxon>Geminigeraceae</taxon>
        <taxon>Guillardia</taxon>
    </lineage>
</organism>
<evidence type="ECO:0000313" key="7">
    <source>
        <dbReference type="EnsemblProtists" id="EKX39833"/>
    </source>
</evidence>
<dbReference type="EMBL" id="JH993036">
    <property type="protein sequence ID" value="EKX39833.1"/>
    <property type="molecule type" value="Genomic_DNA"/>
</dbReference>
<sequence length="132" mass="13854">MPTTTQLAAVSGAMAIGLGAFGAHGLKTKVDPAMIKIWETASHYHLVHSVALLGIIPYYRIHIADILFTAVSVGHGHLSKRSLRLAPPLFTAGMVLFSGSLYLLVLTNKKALGAITPIGGLSLIAGWLSLAL</sequence>
<name>L1IUE0_GUITC</name>
<protein>
    <recommendedName>
        <fullName evidence="9">DUF423-domain-containing protein</fullName>
    </recommendedName>
</protein>
<evidence type="ECO:0000256" key="3">
    <source>
        <dbReference type="ARBA" id="ARBA00022989"/>
    </source>
</evidence>
<evidence type="ECO:0000313" key="6">
    <source>
        <dbReference type="EMBL" id="EKX39833.1"/>
    </source>
</evidence>
<dbReference type="OMA" id="VEYQFYH"/>
<dbReference type="EnsemblProtists" id="EKX39833">
    <property type="protein sequence ID" value="EKX39833"/>
    <property type="gene ID" value="GUITHDRAFT_143218"/>
</dbReference>
<proteinExistence type="predicted"/>
<dbReference type="AlphaFoldDB" id="L1IUE0"/>
<feature type="transmembrane region" description="Helical" evidence="5">
    <location>
        <begin position="85"/>
        <end position="105"/>
    </location>
</feature>
<dbReference type="eggNOG" id="KOG3472">
    <property type="taxonomic scope" value="Eukaryota"/>
</dbReference>
<dbReference type="GO" id="GO:0016020">
    <property type="term" value="C:membrane"/>
    <property type="evidence" value="ECO:0007669"/>
    <property type="project" value="UniProtKB-SubCell"/>
</dbReference>
<evidence type="ECO:0000256" key="1">
    <source>
        <dbReference type="ARBA" id="ARBA00004141"/>
    </source>
</evidence>
<dbReference type="PANTHER" id="PTHR43461">
    <property type="entry name" value="TRANSMEMBRANE PROTEIN 256"/>
    <property type="match status" value="1"/>
</dbReference>
<reference evidence="6 8" key="1">
    <citation type="journal article" date="2012" name="Nature">
        <title>Algal genomes reveal evolutionary mosaicism and the fate of nucleomorphs.</title>
        <authorList>
            <consortium name="DOE Joint Genome Institute"/>
            <person name="Curtis B.A."/>
            <person name="Tanifuji G."/>
            <person name="Burki F."/>
            <person name="Gruber A."/>
            <person name="Irimia M."/>
            <person name="Maruyama S."/>
            <person name="Arias M.C."/>
            <person name="Ball S.G."/>
            <person name="Gile G.H."/>
            <person name="Hirakawa Y."/>
            <person name="Hopkins J.F."/>
            <person name="Kuo A."/>
            <person name="Rensing S.A."/>
            <person name="Schmutz J."/>
            <person name="Symeonidi A."/>
            <person name="Elias M."/>
            <person name="Eveleigh R.J."/>
            <person name="Herman E.K."/>
            <person name="Klute M.J."/>
            <person name="Nakayama T."/>
            <person name="Obornik M."/>
            <person name="Reyes-Prieto A."/>
            <person name="Armbrust E.V."/>
            <person name="Aves S.J."/>
            <person name="Beiko R.G."/>
            <person name="Coutinho P."/>
            <person name="Dacks J.B."/>
            <person name="Durnford D.G."/>
            <person name="Fast N.M."/>
            <person name="Green B.R."/>
            <person name="Grisdale C.J."/>
            <person name="Hempel F."/>
            <person name="Henrissat B."/>
            <person name="Hoppner M.P."/>
            <person name="Ishida K."/>
            <person name="Kim E."/>
            <person name="Koreny L."/>
            <person name="Kroth P.G."/>
            <person name="Liu Y."/>
            <person name="Malik S.B."/>
            <person name="Maier U.G."/>
            <person name="McRose D."/>
            <person name="Mock T."/>
            <person name="Neilson J.A."/>
            <person name="Onodera N.T."/>
            <person name="Poole A.M."/>
            <person name="Pritham E.J."/>
            <person name="Richards T.A."/>
            <person name="Rocap G."/>
            <person name="Roy S.W."/>
            <person name="Sarai C."/>
            <person name="Schaack S."/>
            <person name="Shirato S."/>
            <person name="Slamovits C.H."/>
            <person name="Spencer D.F."/>
            <person name="Suzuki S."/>
            <person name="Worden A.Z."/>
            <person name="Zauner S."/>
            <person name="Barry K."/>
            <person name="Bell C."/>
            <person name="Bharti A.K."/>
            <person name="Crow J.A."/>
            <person name="Grimwood J."/>
            <person name="Kramer R."/>
            <person name="Lindquist E."/>
            <person name="Lucas S."/>
            <person name="Salamov A."/>
            <person name="McFadden G.I."/>
            <person name="Lane C.E."/>
            <person name="Keeling P.J."/>
            <person name="Gray M.W."/>
            <person name="Grigoriev I.V."/>
            <person name="Archibald J.M."/>
        </authorList>
    </citation>
    <scope>NUCLEOTIDE SEQUENCE</scope>
    <source>
        <strain evidence="6 8">CCMP2712</strain>
    </source>
</reference>
<dbReference type="InterPro" id="IPR006696">
    <property type="entry name" value="DUF423"/>
</dbReference>
<evidence type="ECO:0000256" key="4">
    <source>
        <dbReference type="ARBA" id="ARBA00023136"/>
    </source>
</evidence>
<dbReference type="STRING" id="905079.L1IUE0"/>
<keyword evidence="2 5" id="KW-0812">Transmembrane</keyword>
<evidence type="ECO:0008006" key="9">
    <source>
        <dbReference type="Google" id="ProtNLM"/>
    </source>
</evidence>
<reference evidence="8" key="2">
    <citation type="submission" date="2012-11" db="EMBL/GenBank/DDBJ databases">
        <authorList>
            <person name="Kuo A."/>
            <person name="Curtis B.A."/>
            <person name="Tanifuji G."/>
            <person name="Burki F."/>
            <person name="Gruber A."/>
            <person name="Irimia M."/>
            <person name="Maruyama S."/>
            <person name="Arias M.C."/>
            <person name="Ball S.G."/>
            <person name="Gile G.H."/>
            <person name="Hirakawa Y."/>
            <person name="Hopkins J.F."/>
            <person name="Rensing S.A."/>
            <person name="Schmutz J."/>
            <person name="Symeonidi A."/>
            <person name="Elias M."/>
            <person name="Eveleigh R.J."/>
            <person name="Herman E.K."/>
            <person name="Klute M.J."/>
            <person name="Nakayama T."/>
            <person name="Obornik M."/>
            <person name="Reyes-Prieto A."/>
            <person name="Armbrust E.V."/>
            <person name="Aves S.J."/>
            <person name="Beiko R.G."/>
            <person name="Coutinho P."/>
            <person name="Dacks J.B."/>
            <person name="Durnford D.G."/>
            <person name="Fast N.M."/>
            <person name="Green B.R."/>
            <person name="Grisdale C."/>
            <person name="Hempe F."/>
            <person name="Henrissat B."/>
            <person name="Hoppner M.P."/>
            <person name="Ishida K.-I."/>
            <person name="Kim E."/>
            <person name="Koreny L."/>
            <person name="Kroth P.G."/>
            <person name="Liu Y."/>
            <person name="Malik S.-B."/>
            <person name="Maier U.G."/>
            <person name="McRose D."/>
            <person name="Mock T."/>
            <person name="Neilson J.A."/>
            <person name="Onodera N.T."/>
            <person name="Poole A.M."/>
            <person name="Pritham E.J."/>
            <person name="Richards T.A."/>
            <person name="Rocap G."/>
            <person name="Roy S.W."/>
            <person name="Sarai C."/>
            <person name="Schaack S."/>
            <person name="Shirato S."/>
            <person name="Slamovits C.H."/>
            <person name="Spencer D.F."/>
            <person name="Suzuki S."/>
            <person name="Worden A.Z."/>
            <person name="Zauner S."/>
            <person name="Barry K."/>
            <person name="Bell C."/>
            <person name="Bharti A.K."/>
            <person name="Crow J.A."/>
            <person name="Grimwood J."/>
            <person name="Kramer R."/>
            <person name="Lindquist E."/>
            <person name="Lucas S."/>
            <person name="Salamov A."/>
            <person name="McFadden G.I."/>
            <person name="Lane C.E."/>
            <person name="Keeling P.J."/>
            <person name="Gray M.W."/>
            <person name="Grigoriev I.V."/>
            <person name="Archibald J.M."/>
        </authorList>
    </citation>
    <scope>NUCLEOTIDE SEQUENCE</scope>
    <source>
        <strain evidence="8">CCMP2712</strain>
    </source>
</reference>
<feature type="transmembrane region" description="Helical" evidence="5">
    <location>
        <begin position="111"/>
        <end position="130"/>
    </location>
</feature>
<dbReference type="RefSeq" id="XP_005826813.1">
    <property type="nucleotide sequence ID" value="XM_005826756.1"/>
</dbReference>
<comment type="subcellular location">
    <subcellularLocation>
        <location evidence="1">Membrane</location>
        <topology evidence="1">Multi-pass membrane protein</topology>
    </subcellularLocation>
</comment>
<evidence type="ECO:0000256" key="5">
    <source>
        <dbReference type="SAM" id="Phobius"/>
    </source>
</evidence>
<accession>L1IUE0</accession>
<evidence type="ECO:0000313" key="8">
    <source>
        <dbReference type="Proteomes" id="UP000011087"/>
    </source>
</evidence>
<dbReference type="KEGG" id="gtt:GUITHDRAFT_143218"/>
<dbReference type="Proteomes" id="UP000011087">
    <property type="component" value="Unassembled WGS sequence"/>
</dbReference>
<dbReference type="PaxDb" id="55529-EKX39833"/>
<dbReference type="OrthoDB" id="269173at2759"/>
<gene>
    <name evidence="6" type="ORF">GUITHDRAFT_143218</name>
</gene>
<keyword evidence="4 5" id="KW-0472">Membrane</keyword>
<keyword evidence="3 5" id="KW-1133">Transmembrane helix</keyword>
<evidence type="ECO:0000256" key="2">
    <source>
        <dbReference type="ARBA" id="ARBA00022692"/>
    </source>
</evidence>
<dbReference type="GeneID" id="17296626"/>
<dbReference type="Pfam" id="PF04241">
    <property type="entry name" value="DUF423"/>
    <property type="match status" value="1"/>
</dbReference>
<keyword evidence="8" id="KW-1185">Reference proteome</keyword>
<dbReference type="PANTHER" id="PTHR43461:SF1">
    <property type="entry name" value="TRANSMEMBRANE PROTEIN 256"/>
    <property type="match status" value="1"/>
</dbReference>
<reference evidence="7" key="3">
    <citation type="submission" date="2016-03" db="UniProtKB">
        <authorList>
            <consortium name="EnsemblProtists"/>
        </authorList>
    </citation>
    <scope>IDENTIFICATION</scope>
</reference>
<dbReference type="HOGENOM" id="CLU_096548_0_2_1"/>
<feature type="transmembrane region" description="Helical" evidence="5">
    <location>
        <begin position="46"/>
        <end position="73"/>
    </location>
</feature>